<sequence>MLYDPVRAFGAAATALVALVDRCTGLECQPALTTAVGEPTAGHLAAAGIGSPVAWTARATIGRIVRYCDPFGRNVRLQVGKVTRRFVQILIVYHYHLAGRLL</sequence>
<reference evidence="1" key="1">
    <citation type="submission" date="2018-01" db="EMBL/GenBank/DDBJ databases">
        <title>An insight into the sialome of Amazonian anophelines.</title>
        <authorList>
            <person name="Ribeiro J.M."/>
            <person name="Scarpassa V."/>
            <person name="Calvo E."/>
        </authorList>
    </citation>
    <scope>NUCLEOTIDE SEQUENCE</scope>
    <source>
        <tissue evidence="1">Salivary glands</tissue>
    </source>
</reference>
<dbReference type="AlphaFoldDB" id="A0A2M3ZVH7"/>
<dbReference type="EMBL" id="GGFM01011803">
    <property type="protein sequence ID" value="MBW32554.1"/>
    <property type="molecule type" value="Transcribed_RNA"/>
</dbReference>
<evidence type="ECO:0000313" key="1">
    <source>
        <dbReference type="EMBL" id="MBW32554.1"/>
    </source>
</evidence>
<protein>
    <submittedName>
        <fullName evidence="1">Putative secreted peptide</fullName>
    </submittedName>
</protein>
<proteinExistence type="predicted"/>
<accession>A0A2M3ZVH7</accession>
<name>A0A2M3ZVH7_9DIPT</name>
<organism evidence="1">
    <name type="scientific">Anopheles braziliensis</name>
    <dbReference type="NCBI Taxonomy" id="58242"/>
    <lineage>
        <taxon>Eukaryota</taxon>
        <taxon>Metazoa</taxon>
        <taxon>Ecdysozoa</taxon>
        <taxon>Arthropoda</taxon>
        <taxon>Hexapoda</taxon>
        <taxon>Insecta</taxon>
        <taxon>Pterygota</taxon>
        <taxon>Neoptera</taxon>
        <taxon>Endopterygota</taxon>
        <taxon>Diptera</taxon>
        <taxon>Nematocera</taxon>
        <taxon>Culicoidea</taxon>
        <taxon>Culicidae</taxon>
        <taxon>Anophelinae</taxon>
        <taxon>Anopheles</taxon>
    </lineage>
</organism>